<feature type="transmembrane region" description="Helical" evidence="5">
    <location>
        <begin position="126"/>
        <end position="148"/>
    </location>
</feature>
<feature type="transmembrane region" description="Helical" evidence="5">
    <location>
        <begin position="67"/>
        <end position="85"/>
    </location>
</feature>
<feature type="transmembrane region" description="Helical" evidence="5">
    <location>
        <begin position="7"/>
        <end position="26"/>
    </location>
</feature>
<dbReference type="OrthoDB" id="9810941at2"/>
<gene>
    <name evidence="6" type="ORF">ARC20_05970</name>
</gene>
<accession>A0A0R0AXN3</accession>
<keyword evidence="2 5" id="KW-0812">Transmembrane</keyword>
<dbReference type="SUPFAM" id="SSF103473">
    <property type="entry name" value="MFS general substrate transporter"/>
    <property type="match status" value="1"/>
</dbReference>
<feature type="transmembrane region" description="Helical" evidence="5">
    <location>
        <begin position="283"/>
        <end position="302"/>
    </location>
</feature>
<dbReference type="Gene3D" id="1.20.1250.20">
    <property type="entry name" value="MFS general substrate transporter like domains"/>
    <property type="match status" value="2"/>
</dbReference>
<reference evidence="6 7" key="1">
    <citation type="submission" date="2015-10" db="EMBL/GenBank/DDBJ databases">
        <title>Genome sequencing and analysis of members of genus Stenotrophomonas.</title>
        <authorList>
            <person name="Patil P.P."/>
            <person name="Midha S."/>
            <person name="Patil P.B."/>
        </authorList>
    </citation>
    <scope>NUCLEOTIDE SEQUENCE [LARGE SCALE GENOMIC DNA]</scope>
    <source>
        <strain evidence="6 7">JCM 16536</strain>
    </source>
</reference>
<feature type="transmembrane region" description="Helical" evidence="5">
    <location>
        <begin position="229"/>
        <end position="246"/>
    </location>
</feature>
<feature type="transmembrane region" description="Helical" evidence="5">
    <location>
        <begin position="154"/>
        <end position="172"/>
    </location>
</feature>
<evidence type="ECO:0000256" key="3">
    <source>
        <dbReference type="ARBA" id="ARBA00022989"/>
    </source>
</evidence>
<feature type="transmembrane region" description="Helical" evidence="5">
    <location>
        <begin position="343"/>
        <end position="362"/>
    </location>
</feature>
<comment type="subcellular location">
    <subcellularLocation>
        <location evidence="1">Membrane</location>
        <topology evidence="1">Multi-pass membrane protein</topology>
    </subcellularLocation>
</comment>
<dbReference type="CDD" id="cd17393">
    <property type="entry name" value="MFS_MosC_like"/>
    <property type="match status" value="1"/>
</dbReference>
<evidence type="ECO:0000256" key="5">
    <source>
        <dbReference type="SAM" id="Phobius"/>
    </source>
</evidence>
<dbReference type="AlphaFoldDB" id="A0A0R0AXN3"/>
<evidence type="ECO:0000256" key="2">
    <source>
        <dbReference type="ARBA" id="ARBA00022692"/>
    </source>
</evidence>
<feature type="transmembrane region" description="Helical" evidence="5">
    <location>
        <begin position="258"/>
        <end position="277"/>
    </location>
</feature>
<feature type="transmembrane region" description="Helical" evidence="5">
    <location>
        <begin position="38"/>
        <end position="60"/>
    </location>
</feature>
<sequence length="372" mass="37461">MAWATRASFLVAGINLSAWAPLVPYARDRLHAGEAELGLLLLVLGIGSVCAMPLAGLAALRVGCRRLIVVLGVLGLLCLPGLGWVPGFSGLAALLFVYGAALGGMDVAINLHAVTVERQSTRPLMSGFHGCFSIGCIVGAGSVAGMLWLGAAPWAAVLPVLLLNAACLWRSAPHLLAAGGDAGGWHWPHGRLLLLGGMAFATFLMEGAMLDWSAIAFNTLQQVDTARAGSAYAVFAVTMTAGRFAGDRWVARHGGMPVLLAGTALAVVGLAIALWTASPGLALLGYALAGLGAANIAPLAFSAAGRQPGTRPQVAVAAVSAMGYSGSLAGPALIGFIAHASSLSLAMTCVAAGLAVAVVLGSSSVRPMASGR</sequence>
<dbReference type="STRING" id="676599.ARC20_05970"/>
<name>A0A0R0AXN3_9GAMM</name>
<keyword evidence="7" id="KW-1185">Reference proteome</keyword>
<feature type="transmembrane region" description="Helical" evidence="5">
    <location>
        <begin position="314"/>
        <end position="337"/>
    </location>
</feature>
<feature type="transmembrane region" description="Helical" evidence="5">
    <location>
        <begin position="91"/>
        <end position="114"/>
    </location>
</feature>
<dbReference type="InterPro" id="IPR036259">
    <property type="entry name" value="MFS_trans_sf"/>
</dbReference>
<evidence type="ECO:0000313" key="6">
    <source>
        <dbReference type="EMBL" id="KRG46113.1"/>
    </source>
</evidence>
<dbReference type="PANTHER" id="PTHR23514:SF13">
    <property type="entry name" value="INNER MEMBRANE PROTEIN YBJJ"/>
    <property type="match status" value="1"/>
</dbReference>
<evidence type="ECO:0000256" key="4">
    <source>
        <dbReference type="ARBA" id="ARBA00023136"/>
    </source>
</evidence>
<dbReference type="GO" id="GO:0016020">
    <property type="term" value="C:membrane"/>
    <property type="evidence" value="ECO:0007669"/>
    <property type="project" value="UniProtKB-SubCell"/>
</dbReference>
<evidence type="ECO:0008006" key="8">
    <source>
        <dbReference type="Google" id="ProtNLM"/>
    </source>
</evidence>
<dbReference type="InterPro" id="IPR051788">
    <property type="entry name" value="MFS_Transporter"/>
</dbReference>
<proteinExistence type="predicted"/>
<organism evidence="6 7">
    <name type="scientific">Stenotrophomonas panacihumi</name>
    <dbReference type="NCBI Taxonomy" id="676599"/>
    <lineage>
        <taxon>Bacteria</taxon>
        <taxon>Pseudomonadati</taxon>
        <taxon>Pseudomonadota</taxon>
        <taxon>Gammaproteobacteria</taxon>
        <taxon>Lysobacterales</taxon>
        <taxon>Lysobacteraceae</taxon>
        <taxon>Stenotrophomonas</taxon>
    </lineage>
</organism>
<comment type="caution">
    <text evidence="6">The sequence shown here is derived from an EMBL/GenBank/DDBJ whole genome shotgun (WGS) entry which is preliminary data.</text>
</comment>
<evidence type="ECO:0000313" key="7">
    <source>
        <dbReference type="Proteomes" id="UP000051802"/>
    </source>
</evidence>
<dbReference type="Proteomes" id="UP000051802">
    <property type="component" value="Unassembled WGS sequence"/>
</dbReference>
<dbReference type="EMBL" id="LLXU01000058">
    <property type="protein sequence ID" value="KRG46113.1"/>
    <property type="molecule type" value="Genomic_DNA"/>
</dbReference>
<keyword evidence="4 5" id="KW-0472">Membrane</keyword>
<protein>
    <recommendedName>
        <fullName evidence="8">MFS transporter</fullName>
    </recommendedName>
</protein>
<evidence type="ECO:0000256" key="1">
    <source>
        <dbReference type="ARBA" id="ARBA00004141"/>
    </source>
</evidence>
<dbReference type="PANTHER" id="PTHR23514">
    <property type="entry name" value="BYPASS OF STOP CODON PROTEIN 6"/>
    <property type="match status" value="1"/>
</dbReference>
<feature type="transmembrane region" description="Helical" evidence="5">
    <location>
        <begin position="192"/>
        <end position="217"/>
    </location>
</feature>
<keyword evidence="3 5" id="KW-1133">Transmembrane helix</keyword>